<sequence length="93" mass="10480">MTALMFAVVAGESQMVQLLLRYLANPRILSTTKEPFSALDLAMYSEINRECMEQLCIHWLEKKEEVKMTGIITRPREGSGSSQSALEKSTRGK</sequence>
<dbReference type="InterPro" id="IPR002110">
    <property type="entry name" value="Ankyrin_rpt"/>
</dbReference>
<evidence type="ECO:0000256" key="1">
    <source>
        <dbReference type="PROSITE-ProRule" id="PRU00023"/>
    </source>
</evidence>
<name>A0A914NGT5_MELIC</name>
<feature type="repeat" description="ANK" evidence="1">
    <location>
        <begin position="1"/>
        <end position="31"/>
    </location>
</feature>
<proteinExistence type="predicted"/>
<evidence type="ECO:0000256" key="2">
    <source>
        <dbReference type="SAM" id="MobiDB-lite"/>
    </source>
</evidence>
<dbReference type="PROSITE" id="PS50088">
    <property type="entry name" value="ANK_REPEAT"/>
    <property type="match status" value="1"/>
</dbReference>
<dbReference type="WBParaSite" id="Minc3s05800g38848">
    <property type="protein sequence ID" value="Minc3s05800g38848"/>
    <property type="gene ID" value="Minc3s05800g38848"/>
</dbReference>
<dbReference type="SUPFAM" id="SSF48403">
    <property type="entry name" value="Ankyrin repeat"/>
    <property type="match status" value="1"/>
</dbReference>
<evidence type="ECO:0000313" key="3">
    <source>
        <dbReference type="Proteomes" id="UP000887563"/>
    </source>
</evidence>
<organism evidence="3 4">
    <name type="scientific">Meloidogyne incognita</name>
    <name type="common">Southern root-knot nematode worm</name>
    <name type="synonym">Oxyuris incognita</name>
    <dbReference type="NCBI Taxonomy" id="6306"/>
    <lineage>
        <taxon>Eukaryota</taxon>
        <taxon>Metazoa</taxon>
        <taxon>Ecdysozoa</taxon>
        <taxon>Nematoda</taxon>
        <taxon>Chromadorea</taxon>
        <taxon>Rhabditida</taxon>
        <taxon>Tylenchina</taxon>
        <taxon>Tylenchomorpha</taxon>
        <taxon>Tylenchoidea</taxon>
        <taxon>Meloidogynidae</taxon>
        <taxon>Meloidogyninae</taxon>
        <taxon>Meloidogyne</taxon>
        <taxon>Meloidogyne incognita group</taxon>
    </lineage>
</organism>
<protein>
    <submittedName>
        <fullName evidence="4">ANK_REP_REGION domain-containing protein</fullName>
    </submittedName>
</protein>
<reference evidence="4" key="1">
    <citation type="submission" date="2022-11" db="UniProtKB">
        <authorList>
            <consortium name="WormBaseParasite"/>
        </authorList>
    </citation>
    <scope>IDENTIFICATION</scope>
</reference>
<accession>A0A914NGT5</accession>
<dbReference type="Gene3D" id="1.25.40.20">
    <property type="entry name" value="Ankyrin repeat-containing domain"/>
    <property type="match status" value="1"/>
</dbReference>
<dbReference type="AlphaFoldDB" id="A0A914NGT5"/>
<keyword evidence="1" id="KW-0040">ANK repeat</keyword>
<dbReference type="Proteomes" id="UP000887563">
    <property type="component" value="Unplaced"/>
</dbReference>
<evidence type="ECO:0000313" key="4">
    <source>
        <dbReference type="WBParaSite" id="Minc3s05800g38848"/>
    </source>
</evidence>
<feature type="region of interest" description="Disordered" evidence="2">
    <location>
        <begin position="70"/>
        <end position="93"/>
    </location>
</feature>
<dbReference type="InterPro" id="IPR036770">
    <property type="entry name" value="Ankyrin_rpt-contain_sf"/>
</dbReference>
<keyword evidence="3" id="KW-1185">Reference proteome</keyword>